<name>L8JKG3_9BACT</name>
<dbReference type="AlphaFoldDB" id="L8JKG3"/>
<dbReference type="STRING" id="1237149.C900_05901"/>
<reference evidence="1 2" key="1">
    <citation type="submission" date="2012-12" db="EMBL/GenBank/DDBJ databases">
        <title>Genome assembly of Fulvivirga imtechensis AK7.</title>
        <authorList>
            <person name="Nupur N."/>
            <person name="Khatri I."/>
            <person name="Kumar R."/>
            <person name="Subramanian S."/>
            <person name="Pinnaka A."/>
        </authorList>
    </citation>
    <scope>NUCLEOTIDE SEQUENCE [LARGE SCALE GENOMIC DNA]</scope>
    <source>
        <strain evidence="1 2">AK7</strain>
    </source>
</reference>
<proteinExistence type="predicted"/>
<dbReference type="eggNOG" id="COG3866">
    <property type="taxonomic scope" value="Bacteria"/>
</dbReference>
<evidence type="ECO:0000313" key="2">
    <source>
        <dbReference type="Proteomes" id="UP000011135"/>
    </source>
</evidence>
<accession>L8JKG3</accession>
<evidence type="ECO:0000313" key="1">
    <source>
        <dbReference type="EMBL" id="ELR68718.1"/>
    </source>
</evidence>
<dbReference type="SUPFAM" id="SSF51126">
    <property type="entry name" value="Pectin lyase-like"/>
    <property type="match status" value="1"/>
</dbReference>
<organism evidence="1 2">
    <name type="scientific">Fulvivirga imtechensis AK7</name>
    <dbReference type="NCBI Taxonomy" id="1237149"/>
    <lineage>
        <taxon>Bacteria</taxon>
        <taxon>Pseudomonadati</taxon>
        <taxon>Bacteroidota</taxon>
        <taxon>Cytophagia</taxon>
        <taxon>Cytophagales</taxon>
        <taxon>Fulvivirgaceae</taxon>
        <taxon>Fulvivirga</taxon>
    </lineage>
</organism>
<dbReference type="EMBL" id="AMZN01000095">
    <property type="protein sequence ID" value="ELR68718.1"/>
    <property type="molecule type" value="Genomic_DNA"/>
</dbReference>
<comment type="caution">
    <text evidence="1">The sequence shown here is derived from an EMBL/GenBank/DDBJ whole genome shotgun (WGS) entry which is preliminary data.</text>
</comment>
<gene>
    <name evidence="1" type="ORF">C900_05901</name>
</gene>
<dbReference type="InterPro" id="IPR011050">
    <property type="entry name" value="Pectin_lyase_fold/virulence"/>
</dbReference>
<sequence>MPAGFIAAPVCEPSGSGAVFEVGPGKAYENIIDVPFENLGPGDVVKIYAKPDPYYERIILTTARGTAGNPVCICGVPDGNGNLPVLDGTNAAVRPVNVNTYFNDITAYLGVIVIANEWDNHPEHIQVKNLIIQGAHQYSNDGNQKYKVMGTSTLEPYSPGAAGIWMRGTDIEVSNCIIQENGNGVFGAYNGPENPLTNVKLYNNVIRNNGTYGGYRHHNVYLEADSLIVKGNLIGPIRDGSLGINLKSRSAGEVVMYNKLQGPASRHFDFVESQNGYDWLAQKASFRRTIVAGNIVVGVEGGAGNILHYGGDGDNTTPSDDLRQGTIYAYNNTFLLRGYYLTGDPDAVWRQSFTDLNTCNEKLYAFNNIWAYHNPRPDETSDTNITIFRYRGVVDHFSHNLVAKATNAWYNDKTDGDPCLQGYDFATLQAAMASNSDLSFVDLDNDDLHLAAGSVAIDAGVTVPVGLPAIDHQFVMPNSLEERHGCSLDIGAYEL</sequence>
<dbReference type="Proteomes" id="UP000011135">
    <property type="component" value="Unassembled WGS sequence"/>
</dbReference>
<protein>
    <submittedName>
        <fullName evidence="1">Putative polysaccharide-degrading enzyme</fullName>
    </submittedName>
</protein>
<dbReference type="InterPro" id="IPR012334">
    <property type="entry name" value="Pectin_lyas_fold"/>
</dbReference>
<keyword evidence="2" id="KW-1185">Reference proteome</keyword>
<dbReference type="Gene3D" id="2.160.20.10">
    <property type="entry name" value="Single-stranded right-handed beta-helix, Pectin lyase-like"/>
    <property type="match status" value="1"/>
</dbReference>